<accession>A0A0A1UBR6</accession>
<dbReference type="EMBL" id="KB206573">
    <property type="protein sequence ID" value="ELP89744.1"/>
    <property type="molecule type" value="Genomic_DNA"/>
</dbReference>
<evidence type="ECO:0000313" key="1">
    <source>
        <dbReference type="EMBL" id="ELP89744.1"/>
    </source>
</evidence>
<dbReference type="RefSeq" id="XP_004256515.1">
    <property type="nucleotide sequence ID" value="XM_004256467.1"/>
</dbReference>
<sequence>MNDDKTSAAMYKKTFCGYALEKAFDQFQTNETSASLSSDLKEAFFQEFYRAMMETFQHVQTTTHMKGAGSYRSIDGNMWEFLIKKPEIKTDSDNLQPELLQIYSAIHPDSKKKKKGKK</sequence>
<keyword evidence="2" id="KW-1185">Reference proteome</keyword>
<evidence type="ECO:0008006" key="3">
    <source>
        <dbReference type="Google" id="ProtNLM"/>
    </source>
</evidence>
<name>A0A0A1UBR6_ENTIV</name>
<dbReference type="OMA" id="YRAMMET"/>
<dbReference type="VEuPathDB" id="AmoebaDB:EIN_424260"/>
<dbReference type="KEGG" id="eiv:EIN_424260"/>
<protein>
    <recommendedName>
        <fullName evidence="3">Transcription initiation factor IIA subunit 2</fullName>
    </recommendedName>
</protein>
<evidence type="ECO:0000313" key="2">
    <source>
        <dbReference type="Proteomes" id="UP000014680"/>
    </source>
</evidence>
<gene>
    <name evidence="1" type="ORF">EIN_424260</name>
</gene>
<dbReference type="GeneID" id="14888750"/>
<dbReference type="Proteomes" id="UP000014680">
    <property type="component" value="Unassembled WGS sequence"/>
</dbReference>
<organism evidence="1 2">
    <name type="scientific">Entamoeba invadens IP1</name>
    <dbReference type="NCBI Taxonomy" id="370355"/>
    <lineage>
        <taxon>Eukaryota</taxon>
        <taxon>Amoebozoa</taxon>
        <taxon>Evosea</taxon>
        <taxon>Archamoebae</taxon>
        <taxon>Mastigamoebida</taxon>
        <taxon>Entamoebidae</taxon>
        <taxon>Entamoeba</taxon>
    </lineage>
</organism>
<proteinExistence type="predicted"/>
<reference evidence="1 2" key="1">
    <citation type="submission" date="2012-10" db="EMBL/GenBank/DDBJ databases">
        <authorList>
            <person name="Zafar N."/>
            <person name="Inman J."/>
            <person name="Hall N."/>
            <person name="Lorenzi H."/>
            <person name="Caler E."/>
        </authorList>
    </citation>
    <scope>NUCLEOTIDE SEQUENCE [LARGE SCALE GENOMIC DNA]</scope>
    <source>
        <strain evidence="1 2">IP1</strain>
    </source>
</reference>
<dbReference type="OrthoDB" id="26860at2759"/>
<dbReference type="AlphaFoldDB" id="A0A0A1UBR6"/>